<name>A0A845A153_9SPHN</name>
<dbReference type="RefSeq" id="WP_131453508.1">
    <property type="nucleotide sequence ID" value="NZ_BMJK01000002.1"/>
</dbReference>
<feature type="transmembrane region" description="Helical" evidence="1">
    <location>
        <begin position="6"/>
        <end position="23"/>
    </location>
</feature>
<evidence type="ECO:0000313" key="2">
    <source>
        <dbReference type="EMBL" id="MXO94271.1"/>
    </source>
</evidence>
<comment type="caution">
    <text evidence="2">The sequence shown here is derived from an EMBL/GenBank/DDBJ whole genome shotgun (WGS) entry which is preliminary data.</text>
</comment>
<proteinExistence type="predicted"/>
<reference evidence="2 3" key="1">
    <citation type="submission" date="2019-12" db="EMBL/GenBank/DDBJ databases">
        <title>Genomic-based taxomic classification of the family Erythrobacteraceae.</title>
        <authorList>
            <person name="Xu L."/>
        </authorList>
    </citation>
    <scope>NUCLEOTIDE SEQUENCE [LARGE SCALE GENOMIC DNA]</scope>
    <source>
        <strain evidence="2 3">RC4-10-4</strain>
    </source>
</reference>
<evidence type="ECO:0000256" key="1">
    <source>
        <dbReference type="SAM" id="Phobius"/>
    </source>
</evidence>
<dbReference type="AlphaFoldDB" id="A0A845A153"/>
<evidence type="ECO:0000313" key="3">
    <source>
        <dbReference type="Proteomes" id="UP000460626"/>
    </source>
</evidence>
<dbReference type="Proteomes" id="UP000460626">
    <property type="component" value="Unassembled WGS sequence"/>
</dbReference>
<keyword evidence="1" id="KW-1133">Transmembrane helix</keyword>
<dbReference type="EMBL" id="WTYH01000001">
    <property type="protein sequence ID" value="MXO94271.1"/>
    <property type="molecule type" value="Genomic_DNA"/>
</dbReference>
<keyword evidence="1" id="KW-0812">Transmembrane</keyword>
<accession>A0A845A153</accession>
<keyword evidence="1" id="KW-0472">Membrane</keyword>
<gene>
    <name evidence="2" type="ORF">GRI62_11760</name>
</gene>
<dbReference type="OrthoDB" id="7447024at2"/>
<keyword evidence="3" id="KW-1185">Reference proteome</keyword>
<protein>
    <submittedName>
        <fullName evidence="2">Uncharacterized protein</fullName>
    </submittedName>
</protein>
<sequence>MSDYIIVIVLAAIIATVYYKLFFKEKIAQMIYEDADGWRFGPIIKGETRSKGMPFSEIDVAKGFTIPKRADGHVNELTTDVPAIVGQLAAGKTIEIVVEIEGDEDAQFFQKENDVADATMTPFFRVDNVNWYVNLPEDMENADRWYGLGGRTPMTIGRHTITLPLSQDRWINVWGQNLPSFYEALKRAERFGLVFGGNFGLAHGVYTDRAVTLKIVSVKIV</sequence>
<organism evidence="2 3">
    <name type="scientific">Aurantiacibacter arachoides</name>
    <dbReference type="NCBI Taxonomy" id="1850444"/>
    <lineage>
        <taxon>Bacteria</taxon>
        <taxon>Pseudomonadati</taxon>
        <taxon>Pseudomonadota</taxon>
        <taxon>Alphaproteobacteria</taxon>
        <taxon>Sphingomonadales</taxon>
        <taxon>Erythrobacteraceae</taxon>
        <taxon>Aurantiacibacter</taxon>
    </lineage>
</organism>